<dbReference type="KEGG" id="aarg:Aargi30884_15630"/>
<dbReference type="Proteomes" id="UP000464754">
    <property type="component" value="Chromosome"/>
</dbReference>
<reference evidence="2" key="1">
    <citation type="submission" date="2019-05" db="EMBL/GenBank/DDBJ databases">
        <title>Complete genome sequencing of Absiella argi strain JCM 30884.</title>
        <authorList>
            <person name="Sakamoto M."/>
            <person name="Murakami T."/>
            <person name="Mori H."/>
        </authorList>
    </citation>
    <scope>NUCLEOTIDE SEQUENCE [LARGE SCALE GENOMIC DNA]</scope>
    <source>
        <strain evidence="2">JCM 30884</strain>
    </source>
</reference>
<name>A0A6N4TI34_9FIRM</name>
<evidence type="ECO:0000313" key="1">
    <source>
        <dbReference type="EMBL" id="BBK22660.1"/>
    </source>
</evidence>
<proteinExistence type="predicted"/>
<keyword evidence="2" id="KW-1185">Reference proteome</keyword>
<organism evidence="1 2">
    <name type="scientific">Amedibacterium intestinale</name>
    <dbReference type="NCBI Taxonomy" id="2583452"/>
    <lineage>
        <taxon>Bacteria</taxon>
        <taxon>Bacillati</taxon>
        <taxon>Bacillota</taxon>
        <taxon>Erysipelotrichia</taxon>
        <taxon>Erysipelotrichales</taxon>
        <taxon>Erysipelotrichaceae</taxon>
        <taxon>Amedibacterium</taxon>
    </lineage>
</organism>
<accession>A0A6N4TI34</accession>
<dbReference type="AlphaFoldDB" id="A0A6N4TI34"/>
<dbReference type="RefSeq" id="WP_163051968.1">
    <property type="nucleotide sequence ID" value="NZ_AP019695.1"/>
</dbReference>
<dbReference type="EMBL" id="AP019695">
    <property type="protein sequence ID" value="BBK22660.1"/>
    <property type="molecule type" value="Genomic_DNA"/>
</dbReference>
<sequence>MRKRKLLTDFLRFFDFDYCVYDNGLIGLIDLLGGNLGSITNERFSNNEKGVTCIIDRLETYYDDYVFDDVKYNLERDFNINAENMNWNDLFEKVKEFHLSLYEEIITCIFNPKLVKLDSNNKEIKQEYLKEEEW</sequence>
<evidence type="ECO:0000313" key="2">
    <source>
        <dbReference type="Proteomes" id="UP000464754"/>
    </source>
</evidence>
<protein>
    <submittedName>
        <fullName evidence="1">Uncharacterized protein</fullName>
    </submittedName>
</protein>
<gene>
    <name evidence="1" type="ORF">Aargi30884_15630</name>
</gene>